<dbReference type="InterPro" id="IPR000620">
    <property type="entry name" value="EamA_dom"/>
</dbReference>
<feature type="domain" description="EamA" evidence="7">
    <location>
        <begin position="174"/>
        <end position="308"/>
    </location>
</feature>
<feature type="transmembrane region" description="Helical" evidence="6">
    <location>
        <begin position="142"/>
        <end position="159"/>
    </location>
</feature>
<dbReference type="GO" id="GO:0005886">
    <property type="term" value="C:plasma membrane"/>
    <property type="evidence" value="ECO:0007669"/>
    <property type="project" value="UniProtKB-SubCell"/>
</dbReference>
<evidence type="ECO:0000256" key="3">
    <source>
        <dbReference type="ARBA" id="ARBA00022692"/>
    </source>
</evidence>
<reference evidence="9" key="1">
    <citation type="submission" date="2016-10" db="EMBL/GenBank/DDBJ databases">
        <authorList>
            <person name="Varghese N."/>
            <person name="Submissions S."/>
        </authorList>
    </citation>
    <scope>NUCLEOTIDE SEQUENCE [LARGE SCALE GENOMIC DNA]</scope>
    <source>
        <strain evidence="9">ES.061</strain>
    </source>
</reference>
<feature type="domain" description="EamA" evidence="7">
    <location>
        <begin position="26"/>
        <end position="158"/>
    </location>
</feature>
<keyword evidence="3 6" id="KW-0812">Transmembrane</keyword>
<evidence type="ECO:0000256" key="5">
    <source>
        <dbReference type="ARBA" id="ARBA00023136"/>
    </source>
</evidence>
<proteinExistence type="predicted"/>
<sequence length="314" mass="33804">MTDTAELKAARREAHRASATGVEKRLGHLAMLGFATLVAGSFSLGSLAAPHIGPVALNAARFLIGILFMGLVVRFVLRQPLPFPKAPWRFLVLGGLMAFYFVTMFMALGMTSPVSTGAVFTLMPLLSAFFGFVFLRQVPRGLVIPSLVLAGLGSVWVIFDGDFEAMRRFDIGEGELIFFAGVVGHAAYASLVRLYNRGEPVIAFTFWTLLATGVLIALYGIGEIAATNWTALPSITWVAIFYLAIFTTAGTFFLLQFAALRLPASKVLAYNYLTPTLIIMFEGLLGHGWASLSVMAGAVLTILGLVILALSPEM</sequence>
<evidence type="ECO:0000256" key="1">
    <source>
        <dbReference type="ARBA" id="ARBA00004651"/>
    </source>
</evidence>
<dbReference type="InterPro" id="IPR037185">
    <property type="entry name" value="EmrE-like"/>
</dbReference>
<feature type="transmembrane region" description="Helical" evidence="6">
    <location>
        <begin position="292"/>
        <end position="310"/>
    </location>
</feature>
<dbReference type="InterPro" id="IPR050638">
    <property type="entry name" value="AA-Vitamin_Transporters"/>
</dbReference>
<evidence type="ECO:0000259" key="7">
    <source>
        <dbReference type="Pfam" id="PF00892"/>
    </source>
</evidence>
<keyword evidence="2" id="KW-1003">Cell membrane</keyword>
<keyword evidence="9" id="KW-1185">Reference proteome</keyword>
<dbReference type="Proteomes" id="UP000199064">
    <property type="component" value="Unassembled WGS sequence"/>
</dbReference>
<dbReference type="Pfam" id="PF00892">
    <property type="entry name" value="EamA"/>
    <property type="match status" value="2"/>
</dbReference>
<evidence type="ECO:0000256" key="4">
    <source>
        <dbReference type="ARBA" id="ARBA00022989"/>
    </source>
</evidence>
<dbReference type="SUPFAM" id="SSF103481">
    <property type="entry name" value="Multidrug resistance efflux transporter EmrE"/>
    <property type="match status" value="2"/>
</dbReference>
<feature type="transmembrane region" description="Helical" evidence="6">
    <location>
        <begin position="114"/>
        <end position="135"/>
    </location>
</feature>
<feature type="transmembrane region" description="Helical" evidence="6">
    <location>
        <begin position="26"/>
        <end position="49"/>
    </location>
</feature>
<dbReference type="RefSeq" id="WP_244439659.1">
    <property type="nucleotide sequence ID" value="NZ_FNSL01000001.1"/>
</dbReference>
<dbReference type="PANTHER" id="PTHR32322:SF18">
    <property type="entry name" value="S-ADENOSYLMETHIONINE_S-ADENOSYLHOMOCYSTEINE TRANSPORTER"/>
    <property type="match status" value="1"/>
</dbReference>
<gene>
    <name evidence="8" type="ORF">SAMN05216452_0963</name>
</gene>
<evidence type="ECO:0000313" key="9">
    <source>
        <dbReference type="Proteomes" id="UP000199064"/>
    </source>
</evidence>
<keyword evidence="4 6" id="KW-1133">Transmembrane helix</keyword>
<dbReference type="PANTHER" id="PTHR32322">
    <property type="entry name" value="INNER MEMBRANE TRANSPORTER"/>
    <property type="match status" value="1"/>
</dbReference>
<comment type="subcellular location">
    <subcellularLocation>
        <location evidence="1">Cell membrane</location>
        <topology evidence="1">Multi-pass membrane protein</topology>
    </subcellularLocation>
</comment>
<keyword evidence="5 6" id="KW-0472">Membrane</keyword>
<name>A0A1H4J3R2_9HYPH</name>
<evidence type="ECO:0000256" key="2">
    <source>
        <dbReference type="ARBA" id="ARBA00022475"/>
    </source>
</evidence>
<feature type="transmembrane region" description="Helical" evidence="6">
    <location>
        <begin position="55"/>
        <end position="76"/>
    </location>
</feature>
<feature type="transmembrane region" description="Helical" evidence="6">
    <location>
        <begin position="201"/>
        <end position="222"/>
    </location>
</feature>
<feature type="transmembrane region" description="Helical" evidence="6">
    <location>
        <begin position="267"/>
        <end position="286"/>
    </location>
</feature>
<feature type="transmembrane region" description="Helical" evidence="6">
    <location>
        <begin position="88"/>
        <end position="108"/>
    </location>
</feature>
<dbReference type="AlphaFoldDB" id="A0A1H4J3R2"/>
<feature type="transmembrane region" description="Helical" evidence="6">
    <location>
        <begin position="171"/>
        <end position="189"/>
    </location>
</feature>
<protein>
    <submittedName>
        <fullName evidence="8">EamA-like transporter family protein</fullName>
    </submittedName>
</protein>
<organism evidence="8 9">
    <name type="scientific">Nitratireductor aquibiodomus</name>
    <dbReference type="NCBI Taxonomy" id="204799"/>
    <lineage>
        <taxon>Bacteria</taxon>
        <taxon>Pseudomonadati</taxon>
        <taxon>Pseudomonadota</taxon>
        <taxon>Alphaproteobacteria</taxon>
        <taxon>Hyphomicrobiales</taxon>
        <taxon>Phyllobacteriaceae</taxon>
        <taxon>Nitratireductor</taxon>
    </lineage>
</organism>
<dbReference type="EMBL" id="FNSL01000001">
    <property type="protein sequence ID" value="SEB40867.1"/>
    <property type="molecule type" value="Genomic_DNA"/>
</dbReference>
<accession>A0A1H4J3R2</accession>
<evidence type="ECO:0000256" key="6">
    <source>
        <dbReference type="SAM" id="Phobius"/>
    </source>
</evidence>
<feature type="transmembrane region" description="Helical" evidence="6">
    <location>
        <begin position="234"/>
        <end position="255"/>
    </location>
</feature>
<evidence type="ECO:0000313" key="8">
    <source>
        <dbReference type="EMBL" id="SEB40867.1"/>
    </source>
</evidence>